<accession>A0A8K0HHN0</accession>
<feature type="domain" description="U1-type" evidence="3">
    <location>
        <begin position="503"/>
        <end position="537"/>
    </location>
</feature>
<dbReference type="SMART" id="SM00355">
    <property type="entry name" value="ZnF_C2H2"/>
    <property type="match status" value="4"/>
</dbReference>
<dbReference type="SMART" id="SM00451">
    <property type="entry name" value="ZnF_U1"/>
    <property type="match status" value="5"/>
</dbReference>
<dbReference type="InterPro" id="IPR013087">
    <property type="entry name" value="Znf_C2H2_type"/>
</dbReference>
<dbReference type="GO" id="GO:0003676">
    <property type="term" value="F:nucleic acid binding"/>
    <property type="evidence" value="ECO:0007669"/>
    <property type="project" value="InterPro"/>
</dbReference>
<feature type="domain" description="C2H2-type" evidence="2">
    <location>
        <begin position="333"/>
        <end position="357"/>
    </location>
</feature>
<dbReference type="AlphaFoldDB" id="A0A8K0HHN0"/>
<evidence type="ECO:0000313" key="5">
    <source>
        <dbReference type="Proteomes" id="UP000796880"/>
    </source>
</evidence>
<comment type="caution">
    <text evidence="4">The sequence shown here is derived from an EMBL/GenBank/DDBJ whole genome shotgun (WGS) entry which is preliminary data.</text>
</comment>
<dbReference type="Pfam" id="PF12874">
    <property type="entry name" value="zf-met"/>
    <property type="match status" value="3"/>
</dbReference>
<feature type="domain" description="U1-type" evidence="3">
    <location>
        <begin position="193"/>
        <end position="227"/>
    </location>
</feature>
<feature type="region of interest" description="Disordered" evidence="1">
    <location>
        <begin position="524"/>
        <end position="554"/>
    </location>
</feature>
<dbReference type="PANTHER" id="PTHR47487:SF8">
    <property type="entry name" value="OS08G0270900 PROTEIN"/>
    <property type="match status" value="1"/>
</dbReference>
<feature type="region of interest" description="Disordered" evidence="1">
    <location>
        <begin position="215"/>
        <end position="248"/>
    </location>
</feature>
<dbReference type="Proteomes" id="UP000796880">
    <property type="component" value="Unassembled WGS sequence"/>
</dbReference>
<feature type="domain" description="U1-type" evidence="3">
    <location>
        <begin position="413"/>
        <end position="450"/>
    </location>
</feature>
<evidence type="ECO:0000259" key="3">
    <source>
        <dbReference type="SMART" id="SM00451"/>
    </source>
</evidence>
<dbReference type="GO" id="GO:0008270">
    <property type="term" value="F:zinc ion binding"/>
    <property type="evidence" value="ECO:0007669"/>
    <property type="project" value="InterPro"/>
</dbReference>
<feature type="domain" description="U1-type" evidence="3">
    <location>
        <begin position="586"/>
        <end position="620"/>
    </location>
</feature>
<dbReference type="InterPro" id="IPR003604">
    <property type="entry name" value="Matrin/U1-like-C_Znf_C2H2"/>
</dbReference>
<protein>
    <submittedName>
        <fullName evidence="4">Uncharacterized protein</fullName>
    </submittedName>
</protein>
<evidence type="ECO:0000256" key="1">
    <source>
        <dbReference type="SAM" id="MobiDB-lite"/>
    </source>
</evidence>
<reference evidence="4" key="1">
    <citation type="submission" date="2020-03" db="EMBL/GenBank/DDBJ databases">
        <title>A high-quality chromosome-level genome assembly of a woody plant with both climbing and erect habits, Rhamnella rubrinervis.</title>
        <authorList>
            <person name="Lu Z."/>
            <person name="Yang Y."/>
            <person name="Zhu X."/>
            <person name="Sun Y."/>
        </authorList>
    </citation>
    <scope>NUCLEOTIDE SEQUENCE</scope>
    <source>
        <strain evidence="4">BYM</strain>
        <tissue evidence="4">Leaf</tissue>
    </source>
</reference>
<dbReference type="OrthoDB" id="1191328at2759"/>
<dbReference type="SUPFAM" id="SSF57667">
    <property type="entry name" value="beta-beta-alpha zinc fingers"/>
    <property type="match status" value="3"/>
</dbReference>
<feature type="domain" description="C2H2-type" evidence="2">
    <location>
        <begin position="506"/>
        <end position="530"/>
    </location>
</feature>
<feature type="compositionally biased region" description="Basic and acidic residues" evidence="1">
    <location>
        <begin position="538"/>
        <end position="554"/>
    </location>
</feature>
<feature type="compositionally biased region" description="Basic and acidic residues" evidence="1">
    <location>
        <begin position="215"/>
        <end position="229"/>
    </location>
</feature>
<dbReference type="EMBL" id="VOIH02000002">
    <property type="protein sequence ID" value="KAF3452942.1"/>
    <property type="molecule type" value="Genomic_DNA"/>
</dbReference>
<proteinExistence type="predicted"/>
<sequence>MEFKFRAVDDRPISYVSPSSGSGQPSTVGPAVFPSVDFPSNEDPMRNPNELQDLILRERIREEIIAVEIAKRRVLEAEVRRELAYLEREMAMLRGAPERSSLEDQWAAMRFEPRLPLVHAFAQRSPLPTRSGACGVSPGHSDTFARDSTSASLDKFIVLAKPNLNLSGAKRKAVEPPIVNAGPVHSFGLKKPREEWSCALCQFSAISERELNEHLEGEKHKTSEKELQAQRKCKNSNSPLAKKTGKLSKPMETHGTACLVLDANVKKELLKHNETLNDSDKERENTNVVEFKFGERLVQKTESTGNMDKINGAEIVQTLEKTAEFKNKNKFKFWCDLCQVGAYHVVVMDDHKKGKRHRGLLRLSGSNGKKENANEELLFQKYENTGKLNEINGAEMVQGVGKTTELENKESSDHQFWCESCQLGFNHVNPAIAIEEHNKGKKHRENLLQLKVTWNGSEGKKENAKDQFKSEELLAKKSTEINEAEIKQGVEKTTGPKNMKSSYFKFWCDKCQLGTNLEKRMDEHLNGKRHRRSKGTVWRKENAKDGGSKSEELLMPKFGNAGKCNEKNVVKIVVQGADKKEHENKNLKFWCELCQVGADSEIVMEDHKKGKRHFLKVEELKEKNCASRNQPPI</sequence>
<keyword evidence="5" id="KW-1185">Reference proteome</keyword>
<feature type="domain" description="C2H2-type" evidence="2">
    <location>
        <begin position="589"/>
        <end position="613"/>
    </location>
</feature>
<dbReference type="InterPro" id="IPR036236">
    <property type="entry name" value="Znf_C2H2_sf"/>
</dbReference>
<feature type="domain" description="U1-type" evidence="3">
    <location>
        <begin position="330"/>
        <end position="364"/>
    </location>
</feature>
<gene>
    <name evidence="4" type="ORF">FNV43_RR03375</name>
</gene>
<evidence type="ECO:0000259" key="2">
    <source>
        <dbReference type="SMART" id="SM00355"/>
    </source>
</evidence>
<organism evidence="4 5">
    <name type="scientific">Rhamnella rubrinervis</name>
    <dbReference type="NCBI Taxonomy" id="2594499"/>
    <lineage>
        <taxon>Eukaryota</taxon>
        <taxon>Viridiplantae</taxon>
        <taxon>Streptophyta</taxon>
        <taxon>Embryophyta</taxon>
        <taxon>Tracheophyta</taxon>
        <taxon>Spermatophyta</taxon>
        <taxon>Magnoliopsida</taxon>
        <taxon>eudicotyledons</taxon>
        <taxon>Gunneridae</taxon>
        <taxon>Pentapetalae</taxon>
        <taxon>rosids</taxon>
        <taxon>fabids</taxon>
        <taxon>Rosales</taxon>
        <taxon>Rhamnaceae</taxon>
        <taxon>rhamnoid group</taxon>
        <taxon>Rhamneae</taxon>
        <taxon>Rhamnella</taxon>
    </lineage>
</organism>
<name>A0A8K0HHN0_9ROSA</name>
<evidence type="ECO:0000313" key="4">
    <source>
        <dbReference type="EMBL" id="KAF3452942.1"/>
    </source>
</evidence>
<dbReference type="PANTHER" id="PTHR47487">
    <property type="entry name" value="OS06G0651300 PROTEIN-RELATED"/>
    <property type="match status" value="1"/>
</dbReference>
<dbReference type="Gene3D" id="3.30.160.60">
    <property type="entry name" value="Classic Zinc Finger"/>
    <property type="match status" value="4"/>
</dbReference>
<feature type="domain" description="C2H2-type" evidence="2">
    <location>
        <begin position="196"/>
        <end position="220"/>
    </location>
</feature>